<reference evidence="1 2" key="1">
    <citation type="journal article" date="2021" name="MBio">
        <title>A New Model Trypanosomatid, Novymonas esmeraldas: Genomic Perception of Its 'Candidatus Pandoraea novymonadis' Endosymbiont.</title>
        <authorList>
            <person name="Zakharova A."/>
            <person name="Saura A."/>
            <person name="Butenko A."/>
            <person name="Podesvova L."/>
            <person name="Warmusova S."/>
            <person name="Kostygov A.Y."/>
            <person name="Nenarokova A."/>
            <person name="Lukes J."/>
            <person name="Opperdoes F.R."/>
            <person name="Yurchenko V."/>
        </authorList>
    </citation>
    <scope>NUCLEOTIDE SEQUENCE [LARGE SCALE GENOMIC DNA]</scope>
    <source>
        <strain evidence="1 2">E262AT.01</strain>
    </source>
</reference>
<accession>A0AAW0F1U2</accession>
<organism evidence="1 2">
    <name type="scientific">Novymonas esmeraldas</name>
    <dbReference type="NCBI Taxonomy" id="1808958"/>
    <lineage>
        <taxon>Eukaryota</taxon>
        <taxon>Discoba</taxon>
        <taxon>Euglenozoa</taxon>
        <taxon>Kinetoplastea</taxon>
        <taxon>Metakinetoplastina</taxon>
        <taxon>Trypanosomatida</taxon>
        <taxon>Trypanosomatidae</taxon>
        <taxon>Novymonas</taxon>
    </lineage>
</organism>
<keyword evidence="2" id="KW-1185">Reference proteome</keyword>
<proteinExistence type="predicted"/>
<comment type="caution">
    <text evidence="1">The sequence shown here is derived from an EMBL/GenBank/DDBJ whole genome shotgun (WGS) entry which is preliminary data.</text>
</comment>
<dbReference type="AlphaFoldDB" id="A0AAW0F1U2"/>
<dbReference type="EMBL" id="JAECZO010000003">
    <property type="protein sequence ID" value="KAK7200130.1"/>
    <property type="molecule type" value="Genomic_DNA"/>
</dbReference>
<protein>
    <submittedName>
        <fullName evidence="1">Uncharacterized protein</fullName>
    </submittedName>
</protein>
<dbReference type="Proteomes" id="UP001430356">
    <property type="component" value="Unassembled WGS sequence"/>
</dbReference>
<sequence>MQRVSVSKDGRLAWGSSFASCHGDRVPAAIRLLQKDGAGDALEPDWVAFSAFDVTRPASVEAKTNYSAGDHAALAFNGSGSFVAVAVVRCDTWAVQWAVEKAACLADASVSQVVALCANTVCGVATPSGSSSSSPKHQYLFVASRFDVPTMSRKENKEWRQFTAAPRRVETGLESEGLVSIAAFDKNTLLVLTAKGSLALVRFDVRAMRTQAVPAACELVRVERLECRLQPPSKSSRTVVYNDGKGTACAVAFAPSVKAVELVHFRLAAAGEEAAPARTTATAVRVVTRIPADDVCFVGPFHIAISCARKRDNLQFVGLVPGPETLDTMEFDPLTAPHVPLAAFYSEPAEELVLISASQDLAAFAALPSAQKVTSLVEATLSFSSGPFSQASLSKTSWELVSNPFRHYGPQTRRYAEEGRSDDEEEDLQVVQSAGARGAGRWTPVTLCYALAARHPSSSATQVAVFAVETAPFLHTRLIKQWHNATAGLKMILDVTSASSSTALALPWNPRHVRRALRLFSQAELSSLLHRVAATVAASERVSSPVSYPDATTTAVEVALHTVTLARQMGAALMPEDVRTIAILLRAARESGHELSRYTSRMELLMESHLQRRAMNRVLQRRTATHSAADEVAQSLAGDFYGIAAELQTERTLHTRYASNAWAQHLGRRKGQYQAEAKSAAQLLAMVAPSEGHGAADATLSDWRRLGSAPHQDPLLDQFERALL</sequence>
<gene>
    <name evidence="1" type="ORF">NESM_000063100</name>
</gene>
<evidence type="ECO:0000313" key="2">
    <source>
        <dbReference type="Proteomes" id="UP001430356"/>
    </source>
</evidence>
<evidence type="ECO:0000313" key="1">
    <source>
        <dbReference type="EMBL" id="KAK7200130.1"/>
    </source>
</evidence>
<name>A0AAW0F1U2_9TRYP</name>